<dbReference type="KEGG" id="mik:FOE78_02710"/>
<accession>A0A516PV09</accession>
<evidence type="ECO:0000313" key="1">
    <source>
        <dbReference type="EMBL" id="QDP94970.1"/>
    </source>
</evidence>
<protein>
    <submittedName>
        <fullName evidence="1">Uncharacterized protein</fullName>
    </submittedName>
</protein>
<dbReference type="EMBL" id="CP041692">
    <property type="protein sequence ID" value="QDP94970.1"/>
    <property type="molecule type" value="Genomic_DNA"/>
</dbReference>
<dbReference type="Proteomes" id="UP000319263">
    <property type="component" value="Chromosome"/>
</dbReference>
<sequence>MIIMSENVSVTVAGLRAWARDSYAEEAAVELLARSFGGRFVSTGWPWVQPCDRSGWFWLNPDAIWTGAGALSGGERRLLNVVAALIGGQPLTDLGGTLAGLDRQHLALVLAAFAHAGGSHEHAQMIMTADGQPSFERPGSLISWPAAVEAV</sequence>
<dbReference type="OrthoDB" id="3532716at2"/>
<dbReference type="AlphaFoldDB" id="A0A516PV09"/>
<gene>
    <name evidence="1" type="ORF">FOE78_02710</name>
</gene>
<evidence type="ECO:0000313" key="2">
    <source>
        <dbReference type="Proteomes" id="UP000319263"/>
    </source>
</evidence>
<keyword evidence="2" id="KW-1185">Reference proteome</keyword>
<name>A0A516PV09_9ACTN</name>
<proteinExistence type="predicted"/>
<reference evidence="1 2" key="1">
    <citation type="submission" date="2019-07" db="EMBL/GenBank/DDBJ databases">
        <title>Microlunatus dokdonensis sp. nov. isolated from the rhizospheric soil of the wild plant Elymus tsukushiensis.</title>
        <authorList>
            <person name="Ghim S.-Y."/>
            <person name="Hwang Y.-J."/>
            <person name="Son J.-S."/>
            <person name="Shin J.-H."/>
        </authorList>
    </citation>
    <scope>NUCLEOTIDE SEQUENCE [LARGE SCALE GENOMIC DNA]</scope>
    <source>
        <strain evidence="1 2">KUDC0627</strain>
    </source>
</reference>
<organism evidence="1 2">
    <name type="scientific">Microlunatus elymi</name>
    <dbReference type="NCBI Taxonomy" id="2596828"/>
    <lineage>
        <taxon>Bacteria</taxon>
        <taxon>Bacillati</taxon>
        <taxon>Actinomycetota</taxon>
        <taxon>Actinomycetes</taxon>
        <taxon>Propionibacteriales</taxon>
        <taxon>Propionibacteriaceae</taxon>
        <taxon>Microlunatus</taxon>
    </lineage>
</organism>